<evidence type="ECO:0000256" key="2">
    <source>
        <dbReference type="ARBA" id="ARBA00004496"/>
    </source>
</evidence>
<keyword evidence="4" id="KW-0963">Cytoplasm</keyword>
<dbReference type="GeneID" id="39730237"/>
<comment type="caution">
    <text evidence="9">The sequence shown here is derived from an EMBL/GenBank/DDBJ whole genome shotgun (WGS) entry which is preliminary data.</text>
</comment>
<dbReference type="GO" id="GO:0071028">
    <property type="term" value="P:nuclear mRNA surveillance"/>
    <property type="evidence" value="ECO:0007669"/>
    <property type="project" value="TreeGrafter"/>
</dbReference>
<keyword evidence="6" id="KW-0539">Nucleus</keyword>
<evidence type="ECO:0000256" key="5">
    <source>
        <dbReference type="ARBA" id="ARBA00022884"/>
    </source>
</evidence>
<dbReference type="GO" id="GO:0071035">
    <property type="term" value="P:nuclear polyadenylation-dependent rRNA catabolic process"/>
    <property type="evidence" value="ECO:0007669"/>
    <property type="project" value="TreeGrafter"/>
</dbReference>
<evidence type="ECO:0000313" key="10">
    <source>
        <dbReference type="Proteomes" id="UP000220797"/>
    </source>
</evidence>
<dbReference type="InterPro" id="IPR050590">
    <property type="entry name" value="Exosome_comp_Rrp42_subfam"/>
</dbReference>
<dbReference type="GO" id="GO:0035925">
    <property type="term" value="F:mRNA 3'-UTR AU-rich region binding"/>
    <property type="evidence" value="ECO:0007669"/>
    <property type="project" value="TreeGrafter"/>
</dbReference>
<feature type="domain" description="Exoribonuclease phosphorolytic" evidence="8">
    <location>
        <begin position="185"/>
        <end position="252"/>
    </location>
</feature>
<dbReference type="RefSeq" id="XP_028526824.1">
    <property type="nucleotide sequence ID" value="XM_028670031.1"/>
</dbReference>
<evidence type="ECO:0000256" key="1">
    <source>
        <dbReference type="ARBA" id="ARBA00004123"/>
    </source>
</evidence>
<evidence type="ECO:0000259" key="7">
    <source>
        <dbReference type="Pfam" id="PF01138"/>
    </source>
</evidence>
<protein>
    <submittedName>
        <fullName evidence="9">Exosome complex component RRP45, putative</fullName>
    </submittedName>
</protein>
<name>A0A1J1GSH5_PLAGA</name>
<dbReference type="InterPro" id="IPR015847">
    <property type="entry name" value="ExoRNase_PH_dom2"/>
</dbReference>
<evidence type="ECO:0000259" key="8">
    <source>
        <dbReference type="Pfam" id="PF03725"/>
    </source>
</evidence>
<dbReference type="InterPro" id="IPR027408">
    <property type="entry name" value="PNPase/RNase_PH_dom_sf"/>
</dbReference>
<dbReference type="GO" id="GO:0000467">
    <property type="term" value="P:exonucleolytic trimming to generate mature 3'-end of 5.8S rRNA from tricistronic rRNA transcript (SSU-rRNA, 5.8S rRNA, LSU-rRNA)"/>
    <property type="evidence" value="ECO:0007669"/>
    <property type="project" value="TreeGrafter"/>
</dbReference>
<dbReference type="Proteomes" id="UP000220797">
    <property type="component" value="Unassembled WGS sequence"/>
</dbReference>
<dbReference type="Pfam" id="PF01138">
    <property type="entry name" value="RNase_PH"/>
    <property type="match status" value="1"/>
</dbReference>
<dbReference type="GO" id="GO:0071038">
    <property type="term" value="P:TRAMP-dependent tRNA surveillance pathway"/>
    <property type="evidence" value="ECO:0007669"/>
    <property type="project" value="TreeGrafter"/>
</dbReference>
<organism evidence="9 10">
    <name type="scientific">Plasmodium gallinaceum</name>
    <dbReference type="NCBI Taxonomy" id="5849"/>
    <lineage>
        <taxon>Eukaryota</taxon>
        <taxon>Sar</taxon>
        <taxon>Alveolata</taxon>
        <taxon>Apicomplexa</taxon>
        <taxon>Aconoidasida</taxon>
        <taxon>Haemosporida</taxon>
        <taxon>Plasmodiidae</taxon>
        <taxon>Plasmodium</taxon>
        <taxon>Plasmodium (Haemamoeba)</taxon>
    </lineage>
</organism>
<dbReference type="GO" id="GO:0000177">
    <property type="term" value="C:cytoplasmic exosome (RNase complex)"/>
    <property type="evidence" value="ECO:0007669"/>
    <property type="project" value="TreeGrafter"/>
</dbReference>
<accession>A0A1J1GSH5</accession>
<dbReference type="GO" id="GO:0034475">
    <property type="term" value="P:U4 snRNA 3'-end processing"/>
    <property type="evidence" value="ECO:0007669"/>
    <property type="project" value="TreeGrafter"/>
</dbReference>
<reference evidence="9" key="1">
    <citation type="submission" date="2015-04" db="EMBL/GenBank/DDBJ databases">
        <authorList>
            <consortium name="Pathogen Informatics"/>
        </authorList>
    </citation>
    <scope>NUCLEOTIDE SEQUENCE [LARGE SCALE GENOMIC DNA]</scope>
    <source>
        <strain evidence="9">8A</strain>
    </source>
</reference>
<dbReference type="InterPro" id="IPR020568">
    <property type="entry name" value="Ribosomal_Su5_D2-typ_SF"/>
</dbReference>
<dbReference type="PANTHER" id="PTHR11097">
    <property type="entry name" value="EXOSOME COMPLEX EXONUCLEASE RIBOSOMAL RNA PROCESSING PROTEIN"/>
    <property type="match status" value="1"/>
</dbReference>
<dbReference type="InterPro" id="IPR001247">
    <property type="entry name" value="ExoRNase_PH_dom1"/>
</dbReference>
<comment type="similarity">
    <text evidence="3">Belongs to the RNase PH family.</text>
</comment>
<evidence type="ECO:0000256" key="4">
    <source>
        <dbReference type="ARBA" id="ARBA00022490"/>
    </source>
</evidence>
<dbReference type="CDD" id="cd11368">
    <property type="entry name" value="RNase_PH_RRP45"/>
    <property type="match status" value="1"/>
</dbReference>
<dbReference type="OMA" id="FFWCNLK"/>
<dbReference type="Gene3D" id="3.30.230.70">
    <property type="entry name" value="GHMP Kinase, N-terminal domain"/>
    <property type="match status" value="1"/>
</dbReference>
<evidence type="ECO:0000256" key="6">
    <source>
        <dbReference type="ARBA" id="ARBA00023242"/>
    </source>
</evidence>
<dbReference type="GO" id="GO:0034476">
    <property type="term" value="P:U5 snRNA 3'-end processing"/>
    <property type="evidence" value="ECO:0007669"/>
    <property type="project" value="TreeGrafter"/>
</dbReference>
<evidence type="ECO:0000256" key="3">
    <source>
        <dbReference type="ARBA" id="ARBA00006678"/>
    </source>
</evidence>
<gene>
    <name evidence="9" type="primary">RRP45</name>
    <name evidence="9" type="ORF">PGAL8A_00171000</name>
</gene>
<dbReference type="InterPro" id="IPR033100">
    <property type="entry name" value="Rrp45"/>
</dbReference>
<dbReference type="GO" id="GO:0000176">
    <property type="term" value="C:nuclear exosome (RNase complex)"/>
    <property type="evidence" value="ECO:0007669"/>
    <property type="project" value="TreeGrafter"/>
</dbReference>
<dbReference type="OrthoDB" id="10264038at2759"/>
<dbReference type="SUPFAM" id="SSF55666">
    <property type="entry name" value="Ribonuclease PH domain 2-like"/>
    <property type="match status" value="1"/>
</dbReference>
<keyword evidence="5" id="KW-0694">RNA-binding</keyword>
<dbReference type="Pfam" id="PF03725">
    <property type="entry name" value="RNase_PH_C"/>
    <property type="match status" value="1"/>
</dbReference>
<dbReference type="GO" id="GO:0016075">
    <property type="term" value="P:rRNA catabolic process"/>
    <property type="evidence" value="ECO:0007669"/>
    <property type="project" value="TreeGrafter"/>
</dbReference>
<dbReference type="GO" id="GO:0034473">
    <property type="term" value="P:U1 snRNA 3'-end processing"/>
    <property type="evidence" value="ECO:0007669"/>
    <property type="project" value="TreeGrafter"/>
</dbReference>
<feature type="domain" description="Exoribonuclease phosphorolytic" evidence="7">
    <location>
        <begin position="39"/>
        <end position="157"/>
    </location>
</feature>
<sequence length="496" mass="58014">MKSCKNNANFFWCNLKNNLRLDGRNFEDSRNISFYFLGDYGNVEVSIGFTKVICRITSEIVKPFDKKPNEGIIKINLDIDSFTSVNDNLKINDECLEIRNLIERILKSSSILNFESLCIIPHKKVWCLLINIIVIENDGNLFDACYLSAYSALVHFRNNEVKVENSEIIIDQDESNYSPLSIHNSPILTTFAYFNSEDICLIDPSLHEEEFMSSKLSVALNKNGQLISILKPGGSPISYLKILEAIELAKKRVTCILKILEDALEEDKKLRDDLKKKNFHIKYSCNPVSIKYNDSYEKSMNIPVNQSLRNNWNIEKIIKKYEQYIKLQDMEQEENLVSSIEETNNNENTKYNKQYILNEELRKIKNENKIKHENYLYVDNYNDYMSNIKDNNFLEEPFKNKNILDNLDIGKIKRQEFGDNNSYLHNNKFLKTNDIQKKEIMNFSNTITKNIKEKKNINKENKTESMTTNKEYSSDIDFSIAINESLKKKKKKKKKN</sequence>
<proteinExistence type="inferred from homology"/>
<dbReference type="AlphaFoldDB" id="A0A1J1GSH5"/>
<dbReference type="EMBL" id="CVMV01000020">
    <property type="protein sequence ID" value="CRG94003.1"/>
    <property type="molecule type" value="Genomic_DNA"/>
</dbReference>
<dbReference type="VEuPathDB" id="PlasmoDB:PGAL8A_00171000"/>
<evidence type="ECO:0000313" key="9">
    <source>
        <dbReference type="EMBL" id="CRG94003.1"/>
    </source>
</evidence>
<dbReference type="InterPro" id="IPR036345">
    <property type="entry name" value="ExoRNase_PH_dom2_sf"/>
</dbReference>
<keyword evidence="10" id="KW-1185">Reference proteome</keyword>
<dbReference type="SUPFAM" id="SSF54211">
    <property type="entry name" value="Ribosomal protein S5 domain 2-like"/>
    <property type="match status" value="1"/>
</dbReference>
<dbReference type="PANTHER" id="PTHR11097:SF14">
    <property type="entry name" value="EXOSOME COMPLEX COMPONENT RRP45"/>
    <property type="match status" value="1"/>
</dbReference>
<comment type="subcellular location">
    <subcellularLocation>
        <location evidence="2">Cytoplasm</location>
    </subcellularLocation>
    <subcellularLocation>
        <location evidence="1">Nucleus</location>
    </subcellularLocation>
</comment>